<comment type="caution">
    <text evidence="1">The sequence shown here is derived from an EMBL/GenBank/DDBJ whole genome shotgun (WGS) entry which is preliminary data.</text>
</comment>
<dbReference type="eggNOG" id="COG2207">
    <property type="taxonomic scope" value="Bacteria"/>
</dbReference>
<reference evidence="1 2" key="1">
    <citation type="submission" date="2013-09" db="EMBL/GenBank/DDBJ databases">
        <authorList>
            <person name="Zeng Z."/>
            <person name="Chen C."/>
        </authorList>
    </citation>
    <scope>NUCLEOTIDE SEQUENCE [LARGE SCALE GENOMIC DNA]</scope>
    <source>
        <strain evidence="1 2">F44-8</strain>
    </source>
</reference>
<keyword evidence="2" id="KW-1185">Reference proteome</keyword>
<protein>
    <recommendedName>
        <fullName evidence="3">Phosphoribosylpyrophosphate synthetase</fullName>
    </recommendedName>
</protein>
<sequence>MKPVYHYATVLKAIEQLREKGFTEDFNLHENCLVCNTDKFQVDDFEISHIYYYEGDSNPGDEATVYGIESKSGIKGILVTGDEQDTDPMSKSIIDKLLVSRNKRD</sequence>
<dbReference type="RefSeq" id="WP_035133665.1">
    <property type="nucleotide sequence ID" value="NZ_JRLV01000009.1"/>
</dbReference>
<dbReference type="STRING" id="1406840.Q763_09970"/>
<name>A0A0A2LKR3_9FLAO</name>
<dbReference type="EMBL" id="JRLV01000009">
    <property type="protein sequence ID" value="KGO80847.1"/>
    <property type="molecule type" value="Genomic_DNA"/>
</dbReference>
<evidence type="ECO:0000313" key="2">
    <source>
        <dbReference type="Proteomes" id="UP000030129"/>
    </source>
</evidence>
<dbReference type="Proteomes" id="UP000030129">
    <property type="component" value="Unassembled WGS sequence"/>
</dbReference>
<proteinExistence type="predicted"/>
<gene>
    <name evidence="1" type="ORF">Q763_09970</name>
</gene>
<evidence type="ECO:0008006" key="3">
    <source>
        <dbReference type="Google" id="ProtNLM"/>
    </source>
</evidence>
<organism evidence="1 2">
    <name type="scientific">Flavobacterium beibuense F44-8</name>
    <dbReference type="NCBI Taxonomy" id="1406840"/>
    <lineage>
        <taxon>Bacteria</taxon>
        <taxon>Pseudomonadati</taxon>
        <taxon>Bacteroidota</taxon>
        <taxon>Flavobacteriia</taxon>
        <taxon>Flavobacteriales</taxon>
        <taxon>Flavobacteriaceae</taxon>
        <taxon>Flavobacterium</taxon>
    </lineage>
</organism>
<accession>A0A0A2LKR3</accession>
<dbReference type="AlphaFoldDB" id="A0A0A2LKR3"/>
<evidence type="ECO:0000313" key="1">
    <source>
        <dbReference type="EMBL" id="KGO80847.1"/>
    </source>
</evidence>